<dbReference type="RefSeq" id="WP_245731645.1">
    <property type="nucleotide sequence ID" value="NZ_FNGV01000022.1"/>
</dbReference>
<organism evidence="1 2">
    <name type="scientific">Kriegella aquimaris</name>
    <dbReference type="NCBI Taxonomy" id="192904"/>
    <lineage>
        <taxon>Bacteria</taxon>
        <taxon>Pseudomonadati</taxon>
        <taxon>Bacteroidota</taxon>
        <taxon>Flavobacteriia</taxon>
        <taxon>Flavobacteriales</taxon>
        <taxon>Flavobacteriaceae</taxon>
        <taxon>Kriegella</taxon>
    </lineage>
</organism>
<protein>
    <submittedName>
        <fullName evidence="1">TupA-like ATPgrasp</fullName>
    </submittedName>
</protein>
<evidence type="ECO:0000313" key="2">
    <source>
        <dbReference type="Proteomes" id="UP000199440"/>
    </source>
</evidence>
<name>A0A1G9YGT6_9FLAO</name>
<sequence>MLKKIIYGLLKKMKFLPTDFYLKIYYEYYVGKKLDLENPIEFNQKIQWLKAYYRPPILTQLVDKYEVRKYVEEVVGAKYLNELIKVYDRSSDVNFDELPEQFVIKAVHGYHFNLIVEDKSKLNRTKARFLFKKWMSKNQYSRGGQEWAYKNVKPRLIAEKYLSEMGKAAINDYKFFCFSGEPKFIQVDLDRTTGHVRSYYSEDWKKLDLATIGITPFTGELEKPKNYEEMIEVATKLADNFPFVRVDLYNVDGVILFGEMTFYPTDGRMDFVPDEYNYTIGDYMTLPKVPDGQNFITHV</sequence>
<dbReference type="Proteomes" id="UP000199440">
    <property type="component" value="Unassembled WGS sequence"/>
</dbReference>
<reference evidence="1 2" key="1">
    <citation type="submission" date="2016-10" db="EMBL/GenBank/DDBJ databases">
        <authorList>
            <person name="de Groot N.N."/>
        </authorList>
    </citation>
    <scope>NUCLEOTIDE SEQUENCE [LARGE SCALE GENOMIC DNA]</scope>
    <source>
        <strain evidence="1 2">DSM 19886</strain>
    </source>
</reference>
<proteinExistence type="predicted"/>
<evidence type="ECO:0000313" key="1">
    <source>
        <dbReference type="EMBL" id="SDN07766.1"/>
    </source>
</evidence>
<keyword evidence="2" id="KW-1185">Reference proteome</keyword>
<accession>A0A1G9YGT6</accession>
<dbReference type="EMBL" id="FNGV01000022">
    <property type="protein sequence ID" value="SDN07766.1"/>
    <property type="molecule type" value="Genomic_DNA"/>
</dbReference>
<dbReference type="Pfam" id="PF14305">
    <property type="entry name" value="ATPgrasp_TupA"/>
    <property type="match status" value="1"/>
</dbReference>
<dbReference type="STRING" id="192904.SAMN04488514_12247"/>
<gene>
    <name evidence="1" type="ORF">SAMN04488514_12247</name>
</gene>
<dbReference type="InterPro" id="IPR029465">
    <property type="entry name" value="ATPgrasp_TupA"/>
</dbReference>
<dbReference type="AlphaFoldDB" id="A0A1G9YGT6"/>